<sequence length="121" mass="13104">MMSLKCQAREKPQAVPFPSIHHNSPCTRALQLPNNNSVASPLDSVVVVKSEAADAVAKSVGSGGEAVKSKELKGVKEDLEALEAKIEAEYEATRSRGAKSLWLVFMEQNSSIGRKIFAFFL</sequence>
<gene>
    <name evidence="3" type="ORF">ILEXP_LOCUS10260</name>
</gene>
<accession>A0ABC8RC81</accession>
<reference evidence="3 4" key="1">
    <citation type="submission" date="2024-02" db="EMBL/GenBank/DDBJ databases">
        <authorList>
            <person name="Vignale AGUSTIN F."/>
            <person name="Sosa J E."/>
            <person name="Modenutti C."/>
        </authorList>
    </citation>
    <scope>NUCLEOTIDE SEQUENCE [LARGE SCALE GENOMIC DNA]</scope>
</reference>
<organism evidence="3 4">
    <name type="scientific">Ilex paraguariensis</name>
    <name type="common">yerba mate</name>
    <dbReference type="NCBI Taxonomy" id="185542"/>
    <lineage>
        <taxon>Eukaryota</taxon>
        <taxon>Viridiplantae</taxon>
        <taxon>Streptophyta</taxon>
        <taxon>Embryophyta</taxon>
        <taxon>Tracheophyta</taxon>
        <taxon>Spermatophyta</taxon>
        <taxon>Magnoliopsida</taxon>
        <taxon>eudicotyledons</taxon>
        <taxon>Gunneridae</taxon>
        <taxon>Pentapetalae</taxon>
        <taxon>asterids</taxon>
        <taxon>campanulids</taxon>
        <taxon>Aquifoliales</taxon>
        <taxon>Aquifoliaceae</taxon>
        <taxon>Ilex</taxon>
    </lineage>
</organism>
<dbReference type="AlphaFoldDB" id="A0ABC8RC81"/>
<proteinExistence type="predicted"/>
<evidence type="ECO:0000313" key="3">
    <source>
        <dbReference type="EMBL" id="CAK9142578.1"/>
    </source>
</evidence>
<feature type="coiled-coil region" evidence="1">
    <location>
        <begin position="65"/>
        <end position="96"/>
    </location>
</feature>
<keyword evidence="4" id="KW-1185">Reference proteome</keyword>
<evidence type="ECO:0000313" key="4">
    <source>
        <dbReference type="Proteomes" id="UP001642360"/>
    </source>
</evidence>
<dbReference type="EMBL" id="CAUOFW020001236">
    <property type="protein sequence ID" value="CAK9142578.1"/>
    <property type="molecule type" value="Genomic_DNA"/>
</dbReference>
<comment type="caution">
    <text evidence="3">The sequence shown here is derived from an EMBL/GenBank/DDBJ whole genome shotgun (WGS) entry which is preliminary data.</text>
</comment>
<keyword evidence="1" id="KW-0175">Coiled coil</keyword>
<evidence type="ECO:0000256" key="2">
    <source>
        <dbReference type="SAM" id="MobiDB-lite"/>
    </source>
</evidence>
<feature type="region of interest" description="Disordered" evidence="2">
    <location>
        <begin position="1"/>
        <end position="20"/>
    </location>
</feature>
<protein>
    <submittedName>
        <fullName evidence="3">Uncharacterized protein</fullName>
    </submittedName>
</protein>
<dbReference type="Proteomes" id="UP001642360">
    <property type="component" value="Unassembled WGS sequence"/>
</dbReference>
<evidence type="ECO:0000256" key="1">
    <source>
        <dbReference type="SAM" id="Coils"/>
    </source>
</evidence>
<name>A0ABC8RC81_9AQUA</name>